<reference evidence="1 2" key="1">
    <citation type="journal article" date="2008" name="Genome Biol.">
        <title>The complete genome, comparative and functional analysis of Stenotrophomonas maltophilia reveals an organism heavily shielded by drug resistance determinants.</title>
        <authorList>
            <person name="Crossman L.C."/>
            <person name="Gould V.C."/>
            <person name="Dow J.M."/>
            <person name="Vernikos G.S."/>
            <person name="Okazaki A."/>
            <person name="Sebaihia M."/>
            <person name="Saunders D."/>
            <person name="Arrowsmith C."/>
            <person name="Carver T."/>
            <person name="Peters N."/>
            <person name="Adlem E."/>
            <person name="Kerhornou A."/>
            <person name="Lord A."/>
            <person name="Murphy L."/>
            <person name="Seeger K."/>
            <person name="Squares R."/>
            <person name="Rutter S."/>
            <person name="Quail M.A."/>
            <person name="Rajandream M.A."/>
            <person name="Harris D."/>
            <person name="Churcher C."/>
            <person name="Bentley S.D."/>
            <person name="Parkhill J."/>
            <person name="Thomson N.R."/>
            <person name="Avison M.B."/>
        </authorList>
    </citation>
    <scope>NUCLEOTIDE SEQUENCE [LARGE SCALE GENOMIC DNA]</scope>
    <source>
        <strain evidence="1 2">K279a</strain>
    </source>
</reference>
<evidence type="ECO:0000313" key="1">
    <source>
        <dbReference type="EMBL" id="CAQ47811.1"/>
    </source>
</evidence>
<protein>
    <submittedName>
        <fullName evidence="1">Uncharacterized protein</fullName>
    </submittedName>
</protein>
<dbReference type="Proteomes" id="UP000008840">
    <property type="component" value="Chromosome"/>
</dbReference>
<dbReference type="RefSeq" id="WP_012481529.1">
    <property type="nucleotide sequence ID" value="NC_010943.1"/>
</dbReference>
<name>B2FLL5_STRMK</name>
<organism evidence="1 2">
    <name type="scientific">Stenotrophomonas maltophilia (strain K279a)</name>
    <dbReference type="NCBI Taxonomy" id="522373"/>
    <lineage>
        <taxon>Bacteria</taxon>
        <taxon>Pseudomonadati</taxon>
        <taxon>Pseudomonadota</taxon>
        <taxon>Gammaproteobacteria</taxon>
        <taxon>Lysobacterales</taxon>
        <taxon>Lysobacteraceae</taxon>
        <taxon>Stenotrophomonas</taxon>
        <taxon>Stenotrophomonas maltophilia group</taxon>
    </lineage>
</organism>
<sequence length="199" mass="22123">MLPDGSVIGGGSIFTWFATDVNGRLAMFLNNRFGPVPTCVQGMMDVRGRLRDLGEFAWGESSKHPAFTVGGGGFSVDMYSRWLNKDTSTSNLTRELQEEFDHYGSNSDAAIAIERGMYLFFAVEGNAVGDDYPVGYDGPVEMGDYYRYLVPEVCSSINDFPEELRGAFVRARSIEFSKDRLLKGGLVDVYFPELFSPVR</sequence>
<gene>
    <name evidence="1" type="ORF">Smlt4444A</name>
</gene>
<dbReference type="eggNOG" id="ENOG50331N0">
    <property type="taxonomic scope" value="Bacteria"/>
</dbReference>
<dbReference type="AlphaFoldDB" id="B2FLL5"/>
<dbReference type="EnsemblBacteria" id="CAQ47811">
    <property type="protein sequence ID" value="CAQ47811"/>
    <property type="gene ID" value="Smlt4444A"/>
</dbReference>
<accession>B2FLL5</accession>
<dbReference type="EMBL" id="AM743169">
    <property type="protein sequence ID" value="CAQ47811.1"/>
    <property type="molecule type" value="Genomic_DNA"/>
</dbReference>
<proteinExistence type="predicted"/>
<evidence type="ECO:0000313" key="2">
    <source>
        <dbReference type="Proteomes" id="UP000008840"/>
    </source>
</evidence>
<keyword evidence="2" id="KW-1185">Reference proteome</keyword>
<dbReference type="KEGG" id="sml:Smlt4444A"/>
<dbReference type="HOGENOM" id="CLU_1371151_0_0_6"/>